<evidence type="ECO:0000256" key="3">
    <source>
        <dbReference type="ARBA" id="ARBA00022630"/>
    </source>
</evidence>
<dbReference type="SUPFAM" id="SSF143631">
    <property type="entry name" value="ApbE-like"/>
    <property type="match status" value="1"/>
</dbReference>
<dbReference type="InterPro" id="IPR003374">
    <property type="entry name" value="ApbE-like_sf"/>
</dbReference>
<dbReference type="Gene3D" id="3.10.520.10">
    <property type="entry name" value="ApbE-like domains"/>
    <property type="match status" value="1"/>
</dbReference>
<dbReference type="PANTHER" id="PTHR30040">
    <property type="entry name" value="THIAMINE BIOSYNTHESIS LIPOPROTEIN APBE"/>
    <property type="match status" value="1"/>
</dbReference>
<accession>A0A8J7Q878</accession>
<evidence type="ECO:0000256" key="4">
    <source>
        <dbReference type="ARBA" id="ARBA00022679"/>
    </source>
</evidence>
<dbReference type="PANTHER" id="PTHR30040:SF2">
    <property type="entry name" value="FAD:PROTEIN FMN TRANSFERASE"/>
    <property type="match status" value="1"/>
</dbReference>
<keyword evidence="5 10" id="KW-0479">Metal-binding</keyword>
<dbReference type="GO" id="GO:0046872">
    <property type="term" value="F:metal ion binding"/>
    <property type="evidence" value="ECO:0007669"/>
    <property type="project" value="UniProtKB-UniRule"/>
</dbReference>
<dbReference type="PIRSF" id="PIRSF006268">
    <property type="entry name" value="ApbE"/>
    <property type="match status" value="1"/>
</dbReference>
<dbReference type="AlphaFoldDB" id="A0A8J7Q878"/>
<comment type="catalytic activity">
    <reaction evidence="9 10">
        <text>L-threonyl-[protein] + FAD = FMN-L-threonyl-[protein] + AMP + H(+)</text>
        <dbReference type="Rhea" id="RHEA:36847"/>
        <dbReference type="Rhea" id="RHEA-COMP:11060"/>
        <dbReference type="Rhea" id="RHEA-COMP:11061"/>
        <dbReference type="ChEBI" id="CHEBI:15378"/>
        <dbReference type="ChEBI" id="CHEBI:30013"/>
        <dbReference type="ChEBI" id="CHEBI:57692"/>
        <dbReference type="ChEBI" id="CHEBI:74257"/>
        <dbReference type="ChEBI" id="CHEBI:456215"/>
        <dbReference type="EC" id="2.7.1.180"/>
    </reaction>
</comment>
<gene>
    <name evidence="12" type="ORF">J3U88_12125</name>
</gene>
<dbReference type="GO" id="GO:0016740">
    <property type="term" value="F:transferase activity"/>
    <property type="evidence" value="ECO:0007669"/>
    <property type="project" value="UniProtKB-UniRule"/>
</dbReference>
<evidence type="ECO:0000256" key="11">
    <source>
        <dbReference type="PIRSR" id="PIRSR006268-2"/>
    </source>
</evidence>
<keyword evidence="7 10" id="KW-0460">Magnesium</keyword>
<evidence type="ECO:0000256" key="9">
    <source>
        <dbReference type="ARBA" id="ARBA00048540"/>
    </source>
</evidence>
<evidence type="ECO:0000256" key="5">
    <source>
        <dbReference type="ARBA" id="ARBA00022723"/>
    </source>
</evidence>
<comment type="caution">
    <text evidence="12">The sequence shown here is derived from an EMBL/GenBank/DDBJ whole genome shotgun (WGS) entry which is preliminary data.</text>
</comment>
<keyword evidence="13" id="KW-1185">Reference proteome</keyword>
<organism evidence="12 13">
    <name type="scientific">Acanthopleuribacter pedis</name>
    <dbReference type="NCBI Taxonomy" id="442870"/>
    <lineage>
        <taxon>Bacteria</taxon>
        <taxon>Pseudomonadati</taxon>
        <taxon>Acidobacteriota</taxon>
        <taxon>Holophagae</taxon>
        <taxon>Acanthopleuribacterales</taxon>
        <taxon>Acanthopleuribacteraceae</taxon>
        <taxon>Acanthopleuribacter</taxon>
    </lineage>
</organism>
<protein>
    <recommendedName>
        <fullName evidence="2 10">FAD:protein FMN transferase</fullName>
        <ecNumber evidence="1 10">2.7.1.180</ecNumber>
    </recommendedName>
    <alternativeName>
        <fullName evidence="8 10">Flavin transferase</fullName>
    </alternativeName>
</protein>
<keyword evidence="6 10" id="KW-0274">FAD</keyword>
<reference evidence="12" key="1">
    <citation type="submission" date="2021-03" db="EMBL/GenBank/DDBJ databases">
        <authorList>
            <person name="Wang G."/>
        </authorList>
    </citation>
    <scope>NUCLEOTIDE SEQUENCE</scope>
    <source>
        <strain evidence="12">KCTC 12899</strain>
    </source>
</reference>
<feature type="binding site" evidence="11">
    <location>
        <position position="295"/>
    </location>
    <ligand>
        <name>Mg(2+)</name>
        <dbReference type="ChEBI" id="CHEBI:18420"/>
    </ligand>
</feature>
<comment type="similarity">
    <text evidence="10">Belongs to the ApbE family.</text>
</comment>
<proteinExistence type="inferred from homology"/>
<evidence type="ECO:0000256" key="1">
    <source>
        <dbReference type="ARBA" id="ARBA00011955"/>
    </source>
</evidence>
<feature type="binding site" evidence="11">
    <location>
        <position position="180"/>
    </location>
    <ligand>
        <name>Mg(2+)</name>
        <dbReference type="ChEBI" id="CHEBI:18420"/>
    </ligand>
</feature>
<keyword evidence="3 10" id="KW-0285">Flavoprotein</keyword>
<sequence length="349" mass="38670">MNPPNSRQKHQPRLVLFLLPLVFLLSHCGRQTEVLHFNGQTMGTFYSVKVITDNPSAHKDLSSEIQKTLDRVDHLMSHWKESSEVSRFNRLHPDAAITLSAETAVVVQAALDIAQQTNGRFDPTLAPLIELWGFGVKDRRGFPEPEAIQAAQARFGFQHLVLENGQLRKTLPDLTLNLSAIAKGYGVDAVAQMLREKNLARFMVEVGGEIYAEGNNARNQAWRLAVENPVLQDPNQPIAISSLQGAALATSGDYRNYFEHEGKTYTHIIDPAKGYPVERHIASVSVIAPTCMQADGLATAFMVLSPEEAIAVCESMEGVACLIAVYDESEGYRLFQSNNASRWFEILNP</sequence>
<evidence type="ECO:0000256" key="2">
    <source>
        <dbReference type="ARBA" id="ARBA00016337"/>
    </source>
</evidence>
<dbReference type="RefSeq" id="WP_207859027.1">
    <property type="nucleotide sequence ID" value="NZ_JAFREP010000008.1"/>
</dbReference>
<evidence type="ECO:0000256" key="8">
    <source>
        <dbReference type="ARBA" id="ARBA00031306"/>
    </source>
</evidence>
<comment type="cofactor">
    <cofactor evidence="11">
        <name>Mg(2+)</name>
        <dbReference type="ChEBI" id="CHEBI:18420"/>
    </cofactor>
    <cofactor evidence="11">
        <name>Mn(2+)</name>
        <dbReference type="ChEBI" id="CHEBI:29035"/>
    </cofactor>
    <text evidence="11">Magnesium. Can also use manganese.</text>
</comment>
<dbReference type="EMBL" id="JAFREP010000008">
    <property type="protein sequence ID" value="MBO1319209.1"/>
    <property type="molecule type" value="Genomic_DNA"/>
</dbReference>
<dbReference type="Proteomes" id="UP000664417">
    <property type="component" value="Unassembled WGS sequence"/>
</dbReference>
<evidence type="ECO:0000313" key="13">
    <source>
        <dbReference type="Proteomes" id="UP000664417"/>
    </source>
</evidence>
<dbReference type="InterPro" id="IPR024932">
    <property type="entry name" value="ApbE"/>
</dbReference>
<evidence type="ECO:0000256" key="10">
    <source>
        <dbReference type="PIRNR" id="PIRNR006268"/>
    </source>
</evidence>
<keyword evidence="4 10" id="KW-0808">Transferase</keyword>
<evidence type="ECO:0000313" key="12">
    <source>
        <dbReference type="EMBL" id="MBO1319209.1"/>
    </source>
</evidence>
<name>A0A8J7Q878_9BACT</name>
<feature type="binding site" evidence="11">
    <location>
        <position position="299"/>
    </location>
    <ligand>
        <name>Mg(2+)</name>
        <dbReference type="ChEBI" id="CHEBI:18420"/>
    </ligand>
</feature>
<dbReference type="EC" id="2.7.1.180" evidence="1 10"/>
<evidence type="ECO:0000256" key="7">
    <source>
        <dbReference type="ARBA" id="ARBA00022842"/>
    </source>
</evidence>
<dbReference type="Pfam" id="PF02424">
    <property type="entry name" value="ApbE"/>
    <property type="match status" value="1"/>
</dbReference>
<evidence type="ECO:0000256" key="6">
    <source>
        <dbReference type="ARBA" id="ARBA00022827"/>
    </source>
</evidence>